<organism evidence="2 3">
    <name type="scientific">Halobacillus litoralis</name>
    <dbReference type="NCBI Taxonomy" id="45668"/>
    <lineage>
        <taxon>Bacteria</taxon>
        <taxon>Bacillati</taxon>
        <taxon>Bacillota</taxon>
        <taxon>Bacilli</taxon>
        <taxon>Bacillales</taxon>
        <taxon>Bacillaceae</taxon>
        <taxon>Halobacillus</taxon>
    </lineage>
</organism>
<dbReference type="InterPro" id="IPR016181">
    <property type="entry name" value="Acyl_CoA_acyltransferase"/>
</dbReference>
<dbReference type="RefSeq" id="WP_160835900.1">
    <property type="nucleotide sequence ID" value="NZ_WMET01000001.1"/>
</dbReference>
<evidence type="ECO:0000313" key="2">
    <source>
        <dbReference type="EMBL" id="MYL19521.1"/>
    </source>
</evidence>
<dbReference type="InterPro" id="IPR000182">
    <property type="entry name" value="GNAT_dom"/>
</dbReference>
<dbReference type="PANTHER" id="PTHR43441:SF3">
    <property type="entry name" value="ACETYLTRANSFERASE"/>
    <property type="match status" value="1"/>
</dbReference>
<reference evidence="2 3" key="1">
    <citation type="submission" date="2019-11" db="EMBL/GenBank/DDBJ databases">
        <title>Genome sequences of 17 halophilic strains isolated from different environments.</title>
        <authorList>
            <person name="Furrow R.E."/>
        </authorList>
    </citation>
    <scope>NUCLEOTIDE SEQUENCE [LARGE SCALE GENOMIC DNA]</scope>
    <source>
        <strain evidence="2 3">22511_23_Filter</strain>
    </source>
</reference>
<gene>
    <name evidence="2" type="ORF">GLW04_06425</name>
</gene>
<proteinExistence type="predicted"/>
<evidence type="ECO:0000313" key="3">
    <source>
        <dbReference type="Proteomes" id="UP000460949"/>
    </source>
</evidence>
<dbReference type="GO" id="GO:0008999">
    <property type="term" value="F:protein-N-terminal-alanine acetyltransferase activity"/>
    <property type="evidence" value="ECO:0007669"/>
    <property type="project" value="TreeGrafter"/>
</dbReference>
<keyword evidence="2" id="KW-0808">Transferase</keyword>
<feature type="domain" description="N-acetyltransferase" evidence="1">
    <location>
        <begin position="28"/>
        <end position="187"/>
    </location>
</feature>
<dbReference type="Pfam" id="PF13302">
    <property type="entry name" value="Acetyltransf_3"/>
    <property type="match status" value="1"/>
</dbReference>
<dbReference type="AlphaFoldDB" id="A0A845DPH9"/>
<dbReference type="GO" id="GO:0005737">
    <property type="term" value="C:cytoplasm"/>
    <property type="evidence" value="ECO:0007669"/>
    <property type="project" value="TreeGrafter"/>
</dbReference>
<dbReference type="GO" id="GO:1990189">
    <property type="term" value="F:protein N-terminal-serine acetyltransferase activity"/>
    <property type="evidence" value="ECO:0007669"/>
    <property type="project" value="TreeGrafter"/>
</dbReference>
<dbReference type="Proteomes" id="UP000460949">
    <property type="component" value="Unassembled WGS sequence"/>
</dbReference>
<dbReference type="Gene3D" id="3.40.630.30">
    <property type="match status" value="1"/>
</dbReference>
<protein>
    <submittedName>
        <fullName evidence="2">GNAT family N-acetyltransferase</fullName>
    </submittedName>
</protein>
<comment type="caution">
    <text evidence="2">The sequence shown here is derived from an EMBL/GenBank/DDBJ whole genome shotgun (WGS) entry which is preliminary data.</text>
</comment>
<name>A0A845DPH9_9BACI</name>
<dbReference type="EMBL" id="WMET01000001">
    <property type="protein sequence ID" value="MYL19521.1"/>
    <property type="molecule type" value="Genomic_DNA"/>
</dbReference>
<sequence length="193" mass="22440">MDPIHIDVPYVLHTKRLILRRPEAGDGGMINEAVHRSEQQLKPWLPFVQEMPSIEDTESSARQAHTDFTARKKLRYLVFHKKKGDFIGSTGLHNIDWEVGKFEVGYWIDTKWSGHGYMRESVRELTRLALEDLGGARVEIRCERAHEKSRRIPEQLGYQLEGILRMEDLSVDGRCLTDTCIYAKVQERRKKHG</sequence>
<dbReference type="PROSITE" id="PS51186">
    <property type="entry name" value="GNAT"/>
    <property type="match status" value="1"/>
</dbReference>
<evidence type="ECO:0000259" key="1">
    <source>
        <dbReference type="PROSITE" id="PS51186"/>
    </source>
</evidence>
<dbReference type="PANTHER" id="PTHR43441">
    <property type="entry name" value="RIBOSOMAL-PROTEIN-SERINE ACETYLTRANSFERASE"/>
    <property type="match status" value="1"/>
</dbReference>
<accession>A0A845DPH9</accession>
<dbReference type="SUPFAM" id="SSF55729">
    <property type="entry name" value="Acyl-CoA N-acyltransferases (Nat)"/>
    <property type="match status" value="1"/>
</dbReference>
<dbReference type="InterPro" id="IPR051908">
    <property type="entry name" value="Ribosomal_N-acetyltransferase"/>
</dbReference>